<dbReference type="EMBL" id="CP058689">
    <property type="protein sequence ID" value="QLH13587.1"/>
    <property type="molecule type" value="Genomic_DNA"/>
</dbReference>
<keyword evidence="1" id="KW-0175">Coiled coil</keyword>
<dbReference type="Proteomes" id="UP000509322">
    <property type="component" value="Chromosome 1"/>
</dbReference>
<dbReference type="RefSeq" id="WP_179921163.1">
    <property type="nucleotide sequence ID" value="NZ_CP058689.1"/>
</dbReference>
<sequence length="117" mass="12482">MIDDLIERLRECAECKSSEAWGRLDGGQDLCIGAALATEAAAELARLRAEVERLRGVLRKRTEEADRAEAALADERAHADALAGALKEIADLPAGNAHAVGTAKQARHIAICARRQG</sequence>
<evidence type="ECO:0000313" key="2">
    <source>
        <dbReference type="EMBL" id="QLH13587.1"/>
    </source>
</evidence>
<proteinExistence type="predicted"/>
<reference evidence="2 3" key="1">
    <citation type="submission" date="2020-07" db="EMBL/GenBank/DDBJ databases">
        <title>The complete genome of Paracoccus pantotrophus ACCC 10489.</title>
        <authorList>
            <person name="Si Y."/>
        </authorList>
    </citation>
    <scope>NUCLEOTIDE SEQUENCE [LARGE SCALE GENOMIC DNA]</scope>
    <source>
        <strain evidence="3">ACCC 10489</strain>
    </source>
</reference>
<feature type="coiled-coil region" evidence="1">
    <location>
        <begin position="37"/>
        <end position="71"/>
    </location>
</feature>
<organism evidence="2 3">
    <name type="scientific">Paracoccus pantotrophus</name>
    <name type="common">Thiosphaera pantotropha</name>
    <dbReference type="NCBI Taxonomy" id="82367"/>
    <lineage>
        <taxon>Bacteria</taxon>
        <taxon>Pseudomonadati</taxon>
        <taxon>Pseudomonadota</taxon>
        <taxon>Alphaproteobacteria</taxon>
        <taxon>Rhodobacterales</taxon>
        <taxon>Paracoccaceae</taxon>
        <taxon>Paracoccus</taxon>
    </lineage>
</organism>
<accession>A0A7H9BQE9</accession>
<name>A0A7H9BQE9_PARPN</name>
<dbReference type="AlphaFoldDB" id="A0A7H9BQE9"/>
<evidence type="ECO:0000313" key="3">
    <source>
        <dbReference type="Proteomes" id="UP000509322"/>
    </source>
</evidence>
<protein>
    <submittedName>
        <fullName evidence="2">Uncharacterized protein</fullName>
    </submittedName>
</protein>
<evidence type="ECO:0000256" key="1">
    <source>
        <dbReference type="SAM" id="Coils"/>
    </source>
</evidence>
<gene>
    <name evidence="2" type="ORF">HYQ43_04725</name>
</gene>